<dbReference type="AlphaFoldDB" id="A0AAP5ID78"/>
<dbReference type="Gene3D" id="3.40.390.10">
    <property type="entry name" value="Collagenase (Catalytic Domain)"/>
    <property type="match status" value="1"/>
</dbReference>
<dbReference type="InterPro" id="IPR049511">
    <property type="entry name" value="PGH-like_rpt"/>
</dbReference>
<dbReference type="InterPro" id="IPR006026">
    <property type="entry name" value="Peptidase_Metallo"/>
</dbReference>
<dbReference type="SUPFAM" id="SSF55486">
    <property type="entry name" value="Metalloproteases ('zincins'), catalytic domain"/>
    <property type="match status" value="1"/>
</dbReference>
<dbReference type="InterPro" id="IPR024079">
    <property type="entry name" value="MetalloPept_cat_dom_sf"/>
</dbReference>
<feature type="domain" description="Peptidase metallopeptidase" evidence="2">
    <location>
        <begin position="43"/>
        <end position="190"/>
    </location>
</feature>
<proteinExistence type="predicted"/>
<reference evidence="4" key="1">
    <citation type="journal article" date="2021" name="Science">
        <title>Hunting the eagle killer: A cyanobacterial neurotoxin causes vacuolar myelinopathy.</title>
        <authorList>
            <person name="Breinlinger S."/>
            <person name="Phillips T.J."/>
            <person name="Haram B.N."/>
            <person name="Mares J."/>
            <person name="Martinez Yerena J.A."/>
            <person name="Hrouzek P."/>
            <person name="Sobotka R."/>
            <person name="Henderson W.M."/>
            <person name="Schmieder P."/>
            <person name="Williams S.M."/>
            <person name="Lauderdale J.D."/>
            <person name="Wilde H.D."/>
            <person name="Gerrin W."/>
            <person name="Kust A."/>
            <person name="Washington J.W."/>
            <person name="Wagner C."/>
            <person name="Geier B."/>
            <person name="Liebeke M."/>
            <person name="Enke H."/>
            <person name="Niedermeyer T.H.J."/>
            <person name="Wilde S.B."/>
        </authorList>
    </citation>
    <scope>NUCLEOTIDE SEQUENCE [LARGE SCALE GENOMIC DNA]</scope>
    <source>
        <strain evidence="4">Thurmond2011</strain>
    </source>
</reference>
<evidence type="ECO:0000256" key="1">
    <source>
        <dbReference type="SAM" id="MobiDB-lite"/>
    </source>
</evidence>
<keyword evidence="4" id="KW-1185">Reference proteome</keyword>
<evidence type="ECO:0000259" key="2">
    <source>
        <dbReference type="SMART" id="SM00235"/>
    </source>
</evidence>
<protein>
    <recommendedName>
        <fullName evidence="2">Peptidase metallopeptidase domain-containing protein</fullName>
    </recommendedName>
</protein>
<feature type="region of interest" description="Disordered" evidence="1">
    <location>
        <begin position="160"/>
        <end position="179"/>
    </location>
</feature>
<dbReference type="GO" id="GO:0008237">
    <property type="term" value="F:metallopeptidase activity"/>
    <property type="evidence" value="ECO:0007669"/>
    <property type="project" value="InterPro"/>
</dbReference>
<dbReference type="SMART" id="SM00235">
    <property type="entry name" value="ZnMc"/>
    <property type="match status" value="1"/>
</dbReference>
<accession>A0AAP5ID78</accession>
<dbReference type="GO" id="GO:0006508">
    <property type="term" value="P:proteolysis"/>
    <property type="evidence" value="ECO:0007669"/>
    <property type="project" value="InterPro"/>
</dbReference>
<dbReference type="Proteomes" id="UP000667802">
    <property type="component" value="Unassembled WGS sequence"/>
</dbReference>
<evidence type="ECO:0000313" key="3">
    <source>
        <dbReference type="EMBL" id="MDR9899485.1"/>
    </source>
</evidence>
<dbReference type="Pfam" id="PF17660">
    <property type="entry name" value="BTRD1"/>
    <property type="match status" value="4"/>
</dbReference>
<name>A0AAP5ID78_9CYAN</name>
<dbReference type="EMBL" id="JAALHA020000025">
    <property type="protein sequence ID" value="MDR9899485.1"/>
    <property type="molecule type" value="Genomic_DNA"/>
</dbReference>
<dbReference type="GO" id="GO:0008270">
    <property type="term" value="F:zinc ion binding"/>
    <property type="evidence" value="ECO:0007669"/>
    <property type="project" value="InterPro"/>
</dbReference>
<dbReference type="RefSeq" id="WP_310834306.1">
    <property type="nucleotide sequence ID" value="NZ_JAALHA020000025.1"/>
</dbReference>
<organism evidence="3 4">
    <name type="scientific">Aetokthonos hydrillicola Thurmond2011</name>
    <dbReference type="NCBI Taxonomy" id="2712845"/>
    <lineage>
        <taxon>Bacteria</taxon>
        <taxon>Bacillati</taxon>
        <taxon>Cyanobacteriota</taxon>
        <taxon>Cyanophyceae</taxon>
        <taxon>Nostocales</taxon>
        <taxon>Hapalosiphonaceae</taxon>
        <taxon>Aetokthonos</taxon>
    </lineage>
</organism>
<evidence type="ECO:0000313" key="4">
    <source>
        <dbReference type="Proteomes" id="UP000667802"/>
    </source>
</evidence>
<comment type="caution">
    <text evidence="3">The sequence shown here is derived from an EMBL/GenBank/DDBJ whole genome shotgun (WGS) entry which is preliminary data.</text>
</comment>
<gene>
    <name evidence="3" type="ORF">G7B40_033740</name>
</gene>
<sequence>MKKLNYYVALFSALFSVNEIFIFTMQARAEEIQQIRQPLYVAKNTIWPSRQVSVCWEKSGSNTEKNWVISAVNNTWENESGIDFIGWEDCIPNSKGIRIQISDERPHTKGLGRNLDGVTAGMVLNFTFNNWSTLCQSDRENCIRSIAVHEFGHAMGFAHEQNRPNTPATCTEEKSGSNGDTTVGAWDLSSVMNYCNPNWNNGGQLSATDIEGARKFYPFPDDYLKVTAVWQKGTDGEIQVYDWQYEDYRKKYDELWNQGWRLHILKNRVVNNQVLYTAVWRPNTSGEIQVYGWSYEDYRKKYDELWNQGWRLHILNNYVVNGQVLYTAVWRPSTSGEIQVYGWSYEDYRKKYDELWNQGWRLHILNNYVVNGQVLYTAVWRPSTSGEIQVYGWSYEDYRKKYDELWNQGWRLHILNNYIVNGQVLYTAVWRPDTSDEIQVYQWLYVDFRKKYDELWNQGWRLKILDVY</sequence>